<sequence>MTIRDAQKLAWQNKLTKGFNTTDIALEYGLLNAEAGEAFTAWRKGLADAGEELADVFLYLVSIAQMQNVDLAEEVARKIQKNTRRVYKPGPNGALVRTPATA</sequence>
<dbReference type="Pfam" id="PF03819">
    <property type="entry name" value="MazG"/>
    <property type="match status" value="1"/>
</dbReference>
<evidence type="ECO:0000259" key="1">
    <source>
        <dbReference type="Pfam" id="PF03819"/>
    </source>
</evidence>
<proteinExistence type="predicted"/>
<dbReference type="InterPro" id="IPR004518">
    <property type="entry name" value="MazG-like_dom"/>
</dbReference>
<evidence type="ECO:0000313" key="3">
    <source>
        <dbReference type="Proteomes" id="UP000828924"/>
    </source>
</evidence>
<evidence type="ECO:0000313" key="2">
    <source>
        <dbReference type="EMBL" id="UNM16659.1"/>
    </source>
</evidence>
<reference evidence="2 3" key="1">
    <citation type="submission" date="2021-03" db="EMBL/GenBank/DDBJ databases">
        <title>Complete genome of Streptomyces formicae strain 1H-GS9 (DSM 100524).</title>
        <authorList>
            <person name="Atanasov K.E."/>
            <person name="Altabella T."/>
            <person name="Ferrer A."/>
        </authorList>
    </citation>
    <scope>NUCLEOTIDE SEQUENCE [LARGE SCALE GENOMIC DNA]</scope>
    <source>
        <strain evidence="2 3">1H-GS9</strain>
    </source>
</reference>
<dbReference type="Proteomes" id="UP000828924">
    <property type="component" value="Chromosome"/>
</dbReference>
<organism evidence="2 3">
    <name type="scientific">Streptomyces formicae</name>
    <dbReference type="NCBI Taxonomy" id="1616117"/>
    <lineage>
        <taxon>Bacteria</taxon>
        <taxon>Bacillati</taxon>
        <taxon>Actinomycetota</taxon>
        <taxon>Actinomycetes</taxon>
        <taxon>Kitasatosporales</taxon>
        <taxon>Streptomycetaceae</taxon>
        <taxon>Streptomyces</taxon>
    </lineage>
</organism>
<dbReference type="SUPFAM" id="SSF101386">
    <property type="entry name" value="all-alpha NTP pyrophosphatases"/>
    <property type="match status" value="1"/>
</dbReference>
<gene>
    <name evidence="2" type="ORF">J4032_22150</name>
</gene>
<name>A0ABY3WYV4_9ACTN</name>
<protein>
    <recommendedName>
        <fullName evidence="1">NTP pyrophosphohydrolase MazG-like domain-containing protein</fullName>
    </recommendedName>
</protein>
<accession>A0ABY3WYV4</accession>
<dbReference type="EMBL" id="CP071872">
    <property type="protein sequence ID" value="UNM16659.1"/>
    <property type="molecule type" value="Genomic_DNA"/>
</dbReference>
<feature type="domain" description="NTP pyrophosphohydrolase MazG-like" evidence="1">
    <location>
        <begin position="33"/>
        <end position="85"/>
    </location>
</feature>
<dbReference type="Gene3D" id="1.10.287.1080">
    <property type="entry name" value="MazG-like"/>
    <property type="match status" value="1"/>
</dbReference>
<keyword evidence="3" id="KW-1185">Reference proteome</keyword>